<name>A0A8D9E9W8_9HEMI</name>
<evidence type="ECO:0000313" key="1">
    <source>
        <dbReference type="EMBL" id="CAG6744734.1"/>
    </source>
</evidence>
<sequence length="127" mass="14707">MYEKIMLSTTAICLLIVVHSFFQFVLSLQFLSQPQESHHVNVNVKGDGFFFINKVGDSEIPNPASARPYLPDKKRVVITVDQHSNYLENLYAMEKKTRDKRILEDLKQIIKQSGRILKKSGRVRKED</sequence>
<dbReference type="EMBL" id="HBUF01473839">
    <property type="protein sequence ID" value="CAG6744734.1"/>
    <property type="molecule type" value="Transcribed_RNA"/>
</dbReference>
<dbReference type="EMBL" id="HBUF01661708">
    <property type="protein sequence ID" value="CAG6788791.1"/>
    <property type="molecule type" value="Transcribed_RNA"/>
</dbReference>
<accession>A0A8D9E9W8</accession>
<reference evidence="1" key="1">
    <citation type="submission" date="2021-05" db="EMBL/GenBank/DDBJ databases">
        <authorList>
            <person name="Alioto T."/>
            <person name="Alioto T."/>
            <person name="Gomez Garrido J."/>
        </authorList>
    </citation>
    <scope>NUCLEOTIDE SEQUENCE</scope>
</reference>
<dbReference type="EMBL" id="HBUF01661709">
    <property type="protein sequence ID" value="CAG6788792.1"/>
    <property type="molecule type" value="Transcribed_RNA"/>
</dbReference>
<proteinExistence type="predicted"/>
<organism evidence="1">
    <name type="scientific">Cacopsylla melanoneura</name>
    <dbReference type="NCBI Taxonomy" id="428564"/>
    <lineage>
        <taxon>Eukaryota</taxon>
        <taxon>Metazoa</taxon>
        <taxon>Ecdysozoa</taxon>
        <taxon>Arthropoda</taxon>
        <taxon>Hexapoda</taxon>
        <taxon>Insecta</taxon>
        <taxon>Pterygota</taxon>
        <taxon>Neoptera</taxon>
        <taxon>Paraneoptera</taxon>
        <taxon>Hemiptera</taxon>
        <taxon>Sternorrhyncha</taxon>
        <taxon>Psylloidea</taxon>
        <taxon>Psyllidae</taxon>
        <taxon>Psyllinae</taxon>
        <taxon>Cacopsylla</taxon>
    </lineage>
</organism>
<dbReference type="AlphaFoldDB" id="A0A8D9E9W8"/>
<dbReference type="EMBL" id="HBUF01319700">
    <property type="protein sequence ID" value="CAG6694739.1"/>
    <property type="molecule type" value="Transcribed_RNA"/>
</dbReference>
<protein>
    <submittedName>
        <fullName evidence="1">Uncharacterized protein</fullName>
    </submittedName>
</protein>